<evidence type="ECO:0000313" key="2">
    <source>
        <dbReference type="Proteomes" id="UP000323454"/>
    </source>
</evidence>
<comment type="caution">
    <text evidence="1">The sequence shown here is derived from an EMBL/GenBank/DDBJ whole genome shotgun (WGS) entry which is preliminary data.</text>
</comment>
<dbReference type="OrthoDB" id="3785877at2"/>
<reference evidence="1 2" key="1">
    <citation type="submission" date="2019-09" db="EMBL/GenBank/DDBJ databases">
        <title>Goodfellowia gen. nov., a new genus of the Pseudonocardineae related to Actinoalloteichus, containing Goodfellowia coeruleoviolacea gen. nov., comb. nov. gen. nov., comb. nov.</title>
        <authorList>
            <person name="Labeda D."/>
        </authorList>
    </citation>
    <scope>NUCLEOTIDE SEQUENCE [LARGE SCALE GENOMIC DNA]</scope>
    <source>
        <strain evidence="1 2">AN110305</strain>
    </source>
</reference>
<organism evidence="1 2">
    <name type="scientific">Solihabitans fulvus</name>
    <dbReference type="NCBI Taxonomy" id="1892852"/>
    <lineage>
        <taxon>Bacteria</taxon>
        <taxon>Bacillati</taxon>
        <taxon>Actinomycetota</taxon>
        <taxon>Actinomycetes</taxon>
        <taxon>Pseudonocardiales</taxon>
        <taxon>Pseudonocardiaceae</taxon>
        <taxon>Solihabitans</taxon>
    </lineage>
</organism>
<protein>
    <submittedName>
        <fullName evidence="1">Type II toxin-antitoxin system VapC family toxin</fullName>
    </submittedName>
</protein>
<accession>A0A5B2WE17</accession>
<name>A0A5B2WE17_9PSEU</name>
<dbReference type="SUPFAM" id="SSF88723">
    <property type="entry name" value="PIN domain-like"/>
    <property type="match status" value="1"/>
</dbReference>
<proteinExistence type="predicted"/>
<sequence>MPVVYAAGALLAAERGDDRFQTLHLHCLSQEICPIVPAPVLAQVWRDGARQARLSRALRGCVVEPTSEVVARNAGVLLGRSGTSDAVDAIVVTTAIHHAALVATSDPDDLNLLWGVSGARRKLSMFAF</sequence>
<dbReference type="Gene3D" id="3.40.50.1010">
    <property type="entry name" value="5'-nuclease"/>
    <property type="match status" value="1"/>
</dbReference>
<dbReference type="AlphaFoldDB" id="A0A5B2WE17"/>
<gene>
    <name evidence="1" type="ORF">F0L68_39545</name>
</gene>
<reference evidence="1 2" key="2">
    <citation type="submission" date="2019-09" db="EMBL/GenBank/DDBJ databases">
        <authorList>
            <person name="Jin C."/>
        </authorList>
    </citation>
    <scope>NUCLEOTIDE SEQUENCE [LARGE SCALE GENOMIC DNA]</scope>
    <source>
        <strain evidence="1 2">AN110305</strain>
    </source>
</reference>
<dbReference type="Proteomes" id="UP000323454">
    <property type="component" value="Unassembled WGS sequence"/>
</dbReference>
<evidence type="ECO:0000313" key="1">
    <source>
        <dbReference type="EMBL" id="KAA2248882.1"/>
    </source>
</evidence>
<keyword evidence="2" id="KW-1185">Reference proteome</keyword>
<dbReference type="InterPro" id="IPR029060">
    <property type="entry name" value="PIN-like_dom_sf"/>
</dbReference>
<dbReference type="EMBL" id="VUOB01000103">
    <property type="protein sequence ID" value="KAA2248882.1"/>
    <property type="molecule type" value="Genomic_DNA"/>
</dbReference>